<evidence type="ECO:0000313" key="1">
    <source>
        <dbReference type="EMBL" id="HIV09719.1"/>
    </source>
</evidence>
<sequence>MAGLWVGAHEMSGVMIGGITGFPLTGRPTITGVHGIQIGLLNAAVAAWLQGGIVNTMAGFSYSVQVGVLNAARIGGSGTSFLGGEGLQIGLLNILVKGSKKSRPWGQQWQFGLLNRTTSGWWLPLTNFGF</sequence>
<name>A0A9D1T3H5_9BACT</name>
<evidence type="ECO:0000313" key="2">
    <source>
        <dbReference type="Proteomes" id="UP000886845"/>
    </source>
</evidence>
<gene>
    <name evidence="1" type="ORF">IAC79_06370</name>
</gene>
<dbReference type="AlphaFoldDB" id="A0A9D1T3H5"/>
<dbReference type="Proteomes" id="UP000886845">
    <property type="component" value="Unassembled WGS sequence"/>
</dbReference>
<comment type="caution">
    <text evidence="1">The sequence shown here is derived from an EMBL/GenBank/DDBJ whole genome shotgun (WGS) entry which is preliminary data.</text>
</comment>
<dbReference type="EMBL" id="DVOR01000210">
    <property type="protein sequence ID" value="HIV09719.1"/>
    <property type="molecule type" value="Genomic_DNA"/>
</dbReference>
<accession>A0A9D1T3H5</accession>
<protein>
    <submittedName>
        <fullName evidence="1">Uncharacterized protein</fullName>
    </submittedName>
</protein>
<proteinExistence type="predicted"/>
<reference evidence="1" key="2">
    <citation type="journal article" date="2021" name="PeerJ">
        <title>Extensive microbial diversity within the chicken gut microbiome revealed by metagenomics and culture.</title>
        <authorList>
            <person name="Gilroy R."/>
            <person name="Ravi A."/>
            <person name="Getino M."/>
            <person name="Pursley I."/>
            <person name="Horton D.L."/>
            <person name="Alikhan N.F."/>
            <person name="Baker D."/>
            <person name="Gharbi K."/>
            <person name="Hall N."/>
            <person name="Watson M."/>
            <person name="Adriaenssens E.M."/>
            <person name="Foster-Nyarko E."/>
            <person name="Jarju S."/>
            <person name="Secka A."/>
            <person name="Antonio M."/>
            <person name="Oren A."/>
            <person name="Chaudhuri R.R."/>
            <person name="La Ragione R."/>
            <person name="Hildebrand F."/>
            <person name="Pallen M.J."/>
        </authorList>
    </citation>
    <scope>NUCLEOTIDE SEQUENCE</scope>
    <source>
        <strain evidence="1">35461</strain>
    </source>
</reference>
<organism evidence="1 2">
    <name type="scientific">Candidatus Spyradenecus faecavium</name>
    <dbReference type="NCBI Taxonomy" id="2840947"/>
    <lineage>
        <taxon>Bacteria</taxon>
        <taxon>Pseudomonadati</taxon>
        <taxon>Lentisphaerota</taxon>
        <taxon>Lentisphaeria</taxon>
        <taxon>Lentisphaerales</taxon>
        <taxon>Lentisphaeraceae</taxon>
        <taxon>Lentisphaeraceae incertae sedis</taxon>
        <taxon>Candidatus Spyradenecus</taxon>
    </lineage>
</organism>
<reference evidence="1" key="1">
    <citation type="submission" date="2020-10" db="EMBL/GenBank/DDBJ databases">
        <authorList>
            <person name="Gilroy R."/>
        </authorList>
    </citation>
    <scope>NUCLEOTIDE SEQUENCE</scope>
    <source>
        <strain evidence="1">35461</strain>
    </source>
</reference>